<accession>A0A9D2AQ10</accession>
<protein>
    <submittedName>
        <fullName evidence="1">Uncharacterized protein</fullName>
    </submittedName>
</protein>
<organism evidence="1 2">
    <name type="scientific">Candidatus Barnesiella excrementipullorum</name>
    <dbReference type="NCBI Taxonomy" id="2838479"/>
    <lineage>
        <taxon>Bacteria</taxon>
        <taxon>Pseudomonadati</taxon>
        <taxon>Bacteroidota</taxon>
        <taxon>Bacteroidia</taxon>
        <taxon>Bacteroidales</taxon>
        <taxon>Barnesiellaceae</taxon>
        <taxon>Barnesiella</taxon>
    </lineage>
</organism>
<reference evidence="1" key="1">
    <citation type="journal article" date="2021" name="PeerJ">
        <title>Extensive microbial diversity within the chicken gut microbiome revealed by metagenomics and culture.</title>
        <authorList>
            <person name="Gilroy R."/>
            <person name="Ravi A."/>
            <person name="Getino M."/>
            <person name="Pursley I."/>
            <person name="Horton D.L."/>
            <person name="Alikhan N.F."/>
            <person name="Baker D."/>
            <person name="Gharbi K."/>
            <person name="Hall N."/>
            <person name="Watson M."/>
            <person name="Adriaenssens E.M."/>
            <person name="Foster-Nyarko E."/>
            <person name="Jarju S."/>
            <person name="Secka A."/>
            <person name="Antonio M."/>
            <person name="Oren A."/>
            <person name="Chaudhuri R.R."/>
            <person name="La Ragione R."/>
            <person name="Hildebrand F."/>
            <person name="Pallen M.J."/>
        </authorList>
    </citation>
    <scope>NUCLEOTIDE SEQUENCE</scope>
    <source>
        <strain evidence="1">ChiHjej12B11-16260</strain>
    </source>
</reference>
<reference evidence="1" key="2">
    <citation type="submission" date="2021-04" db="EMBL/GenBank/DDBJ databases">
        <authorList>
            <person name="Gilroy R."/>
        </authorList>
    </citation>
    <scope>NUCLEOTIDE SEQUENCE</scope>
    <source>
        <strain evidence="1">ChiHjej12B11-16260</strain>
    </source>
</reference>
<dbReference type="AlphaFoldDB" id="A0A9D2AQ10"/>
<comment type="caution">
    <text evidence="1">The sequence shown here is derived from an EMBL/GenBank/DDBJ whole genome shotgun (WGS) entry which is preliminary data.</text>
</comment>
<proteinExistence type="predicted"/>
<evidence type="ECO:0000313" key="1">
    <source>
        <dbReference type="EMBL" id="HIX45668.1"/>
    </source>
</evidence>
<evidence type="ECO:0000313" key="2">
    <source>
        <dbReference type="Proteomes" id="UP000824246"/>
    </source>
</evidence>
<dbReference type="Proteomes" id="UP000824246">
    <property type="component" value="Unassembled WGS sequence"/>
</dbReference>
<dbReference type="EMBL" id="DXFB01000145">
    <property type="protein sequence ID" value="HIX45668.1"/>
    <property type="molecule type" value="Genomic_DNA"/>
</dbReference>
<sequence>MKLYFKNDRDRDFLAAYHKVLHDLGDKAPYVSREELIERTISGGAPRFYVTYELARRNICSILQGKPYPCNNRLKQEMYQELTRRTLECMERCKNRKSFNEALMTVLSEHSAPRFYMTIKSARNLLSQLQRKQRNLQRSHH</sequence>
<gene>
    <name evidence="1" type="ORF">H9982_05560</name>
</gene>
<name>A0A9D2AQ10_9BACT</name>